<keyword evidence="2" id="KW-0862">Zinc</keyword>
<evidence type="ECO:0000313" key="2">
    <source>
        <dbReference type="EMBL" id="SSA32860.1"/>
    </source>
</evidence>
<proteinExistence type="predicted"/>
<dbReference type="InterPro" id="IPR032330">
    <property type="entry name" value="EF-G-binding_C"/>
</dbReference>
<sequence>MHAISDSDLLASFVNVSVRERKAIPIPQDVDWDKRDFLGWRDPKLPQVGYVVIPADDDLIGIQLRETAQKALRRPQCAWCEDVTLPNEVVFFSAKRAGAAGRNHNTIGTLICAGFQCNANVRKPPPLAYNGFDLEAARVQRIEQLRETVTAFARSVTAAR</sequence>
<dbReference type="Pfam" id="PF16571">
    <property type="entry name" value="FBP_C"/>
    <property type="match status" value="1"/>
</dbReference>
<dbReference type="OrthoDB" id="4171838at2"/>
<dbReference type="RefSeq" id="WP_109683634.1">
    <property type="nucleotide sequence ID" value="NZ_QGDN01000001.1"/>
</dbReference>
<dbReference type="GO" id="GO:0008270">
    <property type="term" value="F:zinc ion binding"/>
    <property type="evidence" value="ECO:0007669"/>
    <property type="project" value="UniProtKB-KW"/>
</dbReference>
<reference evidence="3" key="1">
    <citation type="submission" date="2016-10" db="EMBL/GenBank/DDBJ databases">
        <authorList>
            <person name="Varghese N."/>
            <person name="Submissions S."/>
        </authorList>
    </citation>
    <scope>NUCLEOTIDE SEQUENCE [LARGE SCALE GENOMIC DNA]</scope>
    <source>
        <strain evidence="3">DSM 22951</strain>
    </source>
</reference>
<evidence type="ECO:0000313" key="3">
    <source>
        <dbReference type="Proteomes" id="UP000250028"/>
    </source>
</evidence>
<name>A0A2Y8ZKD6_9MICO</name>
<gene>
    <name evidence="2" type="ORF">SAMN04489750_0125</name>
</gene>
<protein>
    <submittedName>
        <fullName evidence="2">FBP C-terminal treble-clef zinc-finger</fullName>
    </submittedName>
</protein>
<dbReference type="Proteomes" id="UP000250028">
    <property type="component" value="Unassembled WGS sequence"/>
</dbReference>
<keyword evidence="3" id="KW-1185">Reference proteome</keyword>
<feature type="domain" description="Elongation factor G-binding protein C-terminal treble-clef zinc-finger" evidence="1">
    <location>
        <begin position="10"/>
        <end position="156"/>
    </location>
</feature>
<dbReference type="AlphaFoldDB" id="A0A2Y8ZKD6"/>
<evidence type="ECO:0000259" key="1">
    <source>
        <dbReference type="Pfam" id="PF16571"/>
    </source>
</evidence>
<organism evidence="2 3">
    <name type="scientific">Branchiibius hedensis</name>
    <dbReference type="NCBI Taxonomy" id="672460"/>
    <lineage>
        <taxon>Bacteria</taxon>
        <taxon>Bacillati</taxon>
        <taxon>Actinomycetota</taxon>
        <taxon>Actinomycetes</taxon>
        <taxon>Micrococcales</taxon>
        <taxon>Dermacoccaceae</taxon>
        <taxon>Branchiibius</taxon>
    </lineage>
</organism>
<accession>A0A2Y8ZKD6</accession>
<keyword evidence="2" id="KW-0863">Zinc-finger</keyword>
<dbReference type="EMBL" id="UESZ01000001">
    <property type="protein sequence ID" value="SSA32860.1"/>
    <property type="molecule type" value="Genomic_DNA"/>
</dbReference>
<keyword evidence="2" id="KW-0479">Metal-binding</keyword>